<dbReference type="CDD" id="cd00067">
    <property type="entry name" value="GAL4"/>
    <property type="match status" value="1"/>
</dbReference>
<evidence type="ECO:0000256" key="4">
    <source>
        <dbReference type="ARBA" id="ARBA00023125"/>
    </source>
</evidence>
<evidence type="ECO:0000313" key="8">
    <source>
        <dbReference type="EMBL" id="ATZ48913.1"/>
    </source>
</evidence>
<keyword evidence="2" id="KW-0862">Zinc</keyword>
<dbReference type="EMBL" id="CP009808">
    <property type="protein sequence ID" value="ATZ48913.1"/>
    <property type="molecule type" value="Genomic_DNA"/>
</dbReference>
<dbReference type="VEuPathDB" id="FungiDB:Bcin04g01240"/>
<dbReference type="GO" id="GO:0008270">
    <property type="term" value="F:zinc ion binding"/>
    <property type="evidence" value="ECO:0007669"/>
    <property type="project" value="InterPro"/>
</dbReference>
<dbReference type="GO" id="GO:0003677">
    <property type="term" value="F:DNA binding"/>
    <property type="evidence" value="ECO:0007669"/>
    <property type="project" value="UniProtKB-KW"/>
</dbReference>
<dbReference type="AlphaFoldDB" id="A0A384JE83"/>
<evidence type="ECO:0000256" key="3">
    <source>
        <dbReference type="ARBA" id="ARBA00023015"/>
    </source>
</evidence>
<proteinExistence type="predicted"/>
<reference evidence="8 9" key="2">
    <citation type="journal article" date="2012" name="Eukaryot. Cell">
        <title>Genome update of Botrytis cinerea strains B05.10 and T4.</title>
        <authorList>
            <person name="Staats M."/>
            <person name="van Kan J.A."/>
        </authorList>
    </citation>
    <scope>NUCLEOTIDE SEQUENCE [LARGE SCALE GENOMIC DNA]</scope>
    <source>
        <strain evidence="8 9">B05.10</strain>
    </source>
</reference>
<feature type="domain" description="Zn(2)-C6 fungal-type" evidence="7">
    <location>
        <begin position="20"/>
        <end position="48"/>
    </location>
</feature>
<dbReference type="Proteomes" id="UP000001798">
    <property type="component" value="Chromosome 4"/>
</dbReference>
<dbReference type="PROSITE" id="PS50048">
    <property type="entry name" value="ZN2_CY6_FUNGAL_2"/>
    <property type="match status" value="1"/>
</dbReference>
<dbReference type="InterPro" id="IPR021858">
    <property type="entry name" value="Fun_TF"/>
</dbReference>
<dbReference type="OrthoDB" id="3598904at2759"/>
<accession>A0A384JE83</accession>
<evidence type="ECO:0000256" key="5">
    <source>
        <dbReference type="ARBA" id="ARBA00023163"/>
    </source>
</evidence>
<evidence type="ECO:0000313" key="9">
    <source>
        <dbReference type="Proteomes" id="UP000001798"/>
    </source>
</evidence>
<dbReference type="PANTHER" id="PTHR36206">
    <property type="entry name" value="ASPERCRYPTIN BIOSYNTHESIS CLUSTER-SPECIFIC TRANSCRIPTION REGULATOR ATNN-RELATED"/>
    <property type="match status" value="1"/>
</dbReference>
<keyword evidence="4" id="KW-0238">DNA-binding</keyword>
<dbReference type="Pfam" id="PF00172">
    <property type="entry name" value="Zn_clus"/>
    <property type="match status" value="1"/>
</dbReference>
<dbReference type="SMART" id="SM00066">
    <property type="entry name" value="GAL4"/>
    <property type="match status" value="1"/>
</dbReference>
<organism evidence="8 9">
    <name type="scientific">Botryotinia fuckeliana (strain B05.10)</name>
    <name type="common">Noble rot fungus</name>
    <name type="synonym">Botrytis cinerea</name>
    <dbReference type="NCBI Taxonomy" id="332648"/>
    <lineage>
        <taxon>Eukaryota</taxon>
        <taxon>Fungi</taxon>
        <taxon>Dikarya</taxon>
        <taxon>Ascomycota</taxon>
        <taxon>Pezizomycotina</taxon>
        <taxon>Leotiomycetes</taxon>
        <taxon>Helotiales</taxon>
        <taxon>Sclerotiniaceae</taxon>
        <taxon>Botrytis</taxon>
    </lineage>
</organism>
<evidence type="ECO:0000256" key="1">
    <source>
        <dbReference type="ARBA" id="ARBA00022723"/>
    </source>
</evidence>
<dbReference type="KEGG" id="bfu:BCIN_04g01240"/>
<dbReference type="PROSITE" id="PS00463">
    <property type="entry name" value="ZN2_CY6_FUNGAL_1"/>
    <property type="match status" value="1"/>
</dbReference>
<dbReference type="GO" id="GO:0000981">
    <property type="term" value="F:DNA-binding transcription factor activity, RNA polymerase II-specific"/>
    <property type="evidence" value="ECO:0007669"/>
    <property type="project" value="InterPro"/>
</dbReference>
<reference evidence="8 9" key="1">
    <citation type="journal article" date="2011" name="PLoS Genet.">
        <title>Genomic analysis of the necrotrophic fungal pathogens Sclerotinia sclerotiorum and Botrytis cinerea.</title>
        <authorList>
            <person name="Amselem J."/>
            <person name="Cuomo C.A."/>
            <person name="van Kan J.A."/>
            <person name="Viaud M."/>
            <person name="Benito E.P."/>
            <person name="Couloux A."/>
            <person name="Coutinho P.M."/>
            <person name="de Vries R.P."/>
            <person name="Dyer P.S."/>
            <person name="Fillinger S."/>
            <person name="Fournier E."/>
            <person name="Gout L."/>
            <person name="Hahn M."/>
            <person name="Kohn L."/>
            <person name="Lapalu N."/>
            <person name="Plummer K.M."/>
            <person name="Pradier J.M."/>
            <person name="Quevillon E."/>
            <person name="Sharon A."/>
            <person name="Simon A."/>
            <person name="ten Have A."/>
            <person name="Tudzynski B."/>
            <person name="Tudzynski P."/>
            <person name="Wincker P."/>
            <person name="Andrew M."/>
            <person name="Anthouard V."/>
            <person name="Beever R.E."/>
            <person name="Beffa R."/>
            <person name="Benoit I."/>
            <person name="Bouzid O."/>
            <person name="Brault B."/>
            <person name="Chen Z."/>
            <person name="Choquer M."/>
            <person name="Collemare J."/>
            <person name="Cotton P."/>
            <person name="Danchin E.G."/>
            <person name="Da Silva C."/>
            <person name="Gautier A."/>
            <person name="Giraud C."/>
            <person name="Giraud T."/>
            <person name="Gonzalez C."/>
            <person name="Grossetete S."/>
            <person name="Guldener U."/>
            <person name="Henrissat B."/>
            <person name="Howlett B.J."/>
            <person name="Kodira C."/>
            <person name="Kretschmer M."/>
            <person name="Lappartient A."/>
            <person name="Leroch M."/>
            <person name="Levis C."/>
            <person name="Mauceli E."/>
            <person name="Neuveglise C."/>
            <person name="Oeser B."/>
            <person name="Pearson M."/>
            <person name="Poulain J."/>
            <person name="Poussereau N."/>
            <person name="Quesneville H."/>
            <person name="Rascle C."/>
            <person name="Schumacher J."/>
            <person name="Segurens B."/>
            <person name="Sexton A."/>
            <person name="Silva E."/>
            <person name="Sirven C."/>
            <person name="Soanes D.M."/>
            <person name="Talbot N.J."/>
            <person name="Templeton M."/>
            <person name="Yandava C."/>
            <person name="Yarden O."/>
            <person name="Zeng Q."/>
            <person name="Rollins J.A."/>
            <person name="Lebrun M.H."/>
            <person name="Dickman M."/>
        </authorList>
    </citation>
    <scope>NUCLEOTIDE SEQUENCE [LARGE SCALE GENOMIC DNA]</scope>
    <source>
        <strain evidence="8 9">B05.10</strain>
    </source>
</reference>
<keyword evidence="6" id="KW-0539">Nucleus</keyword>
<sequence>MPKVAKGRRQRAYRPKTKTGCLTCRIRRIKCDELKPACLKCTSTRRVCPGYYVPTLDPSLSGDMSLITTNSSFDILSSPQSKRSFAFFMQRTCSQLAGFFGSDFWERLVLQTAHHESAVRHAVVALGAIHELSEQKAQISDIDKAFALEQYNFAIRDLLAPLSRNEKRGVDVCLIACIIFANFESMAGHRASAGAHIKSGAKLLRETEWDQQNGMIHHQALGSRSPVDLYASPGALARIYSGLDRECTTIKGFLAERYEPLFYEDTLPRIINDNIPVFFRNVEEAKNCFEYGCYLFQRSVARAAEPPTDPMNYHVDFEARVCQLIENFEALHLKYSHELQAFIEARGSSFTRKEDIAVAVLQLHSLDNHISCYVQYLPPTHRLHWSEFMPQIQRMIMLGQKIISYILTDSSCGESTISFNLDMGVIIPLYNLARHCKDPIIRRQIISLLRSFKRQEGLWNSLLVANALDRIVEIEESVWSEVNAHSDQMRPLIVDPILDLDSKGGRLVYTRQGQEINTQIKIVEEMFTW</sequence>
<keyword evidence="1" id="KW-0479">Metal-binding</keyword>
<dbReference type="SUPFAM" id="SSF57701">
    <property type="entry name" value="Zn2/Cys6 DNA-binding domain"/>
    <property type="match status" value="1"/>
</dbReference>
<dbReference type="Gene3D" id="4.10.240.10">
    <property type="entry name" value="Zn(2)-C6 fungal-type DNA-binding domain"/>
    <property type="match status" value="1"/>
</dbReference>
<dbReference type="PANTHER" id="PTHR36206:SF12">
    <property type="entry name" value="ASPERCRYPTIN BIOSYNTHESIS CLUSTER-SPECIFIC TRANSCRIPTION REGULATOR ATNN-RELATED"/>
    <property type="match status" value="1"/>
</dbReference>
<dbReference type="InterPro" id="IPR052360">
    <property type="entry name" value="Transcr_Regulatory_Proteins"/>
</dbReference>
<reference evidence="8 9" key="3">
    <citation type="journal article" date="2017" name="Mol. Plant Pathol.">
        <title>A gapless genome sequence of the fungus Botrytis cinerea.</title>
        <authorList>
            <person name="Van Kan J.A."/>
            <person name="Stassen J.H."/>
            <person name="Mosbach A."/>
            <person name="Van Der Lee T.A."/>
            <person name="Faino L."/>
            <person name="Farmer A.D."/>
            <person name="Papasotiriou D.G."/>
            <person name="Zhou S."/>
            <person name="Seidl M.F."/>
            <person name="Cottam E."/>
            <person name="Edel D."/>
            <person name="Hahn M."/>
            <person name="Schwartz D.C."/>
            <person name="Dietrich R.A."/>
            <person name="Widdison S."/>
            <person name="Scalliet G."/>
        </authorList>
    </citation>
    <scope>NUCLEOTIDE SEQUENCE [LARGE SCALE GENOMIC DNA]</scope>
    <source>
        <strain evidence="8 9">B05.10</strain>
    </source>
</reference>
<evidence type="ECO:0000256" key="2">
    <source>
        <dbReference type="ARBA" id="ARBA00022833"/>
    </source>
</evidence>
<dbReference type="InterPro" id="IPR001138">
    <property type="entry name" value="Zn2Cys6_DnaBD"/>
</dbReference>
<dbReference type="RefSeq" id="XP_024548150.1">
    <property type="nucleotide sequence ID" value="XM_024692375.1"/>
</dbReference>
<keyword evidence="5" id="KW-0804">Transcription</keyword>
<evidence type="ECO:0000256" key="6">
    <source>
        <dbReference type="ARBA" id="ARBA00023242"/>
    </source>
</evidence>
<keyword evidence="3" id="KW-0805">Transcription regulation</keyword>
<dbReference type="Pfam" id="PF11951">
    <property type="entry name" value="Fungal_trans_2"/>
    <property type="match status" value="1"/>
</dbReference>
<keyword evidence="9" id="KW-1185">Reference proteome</keyword>
<dbReference type="GeneID" id="5431418"/>
<name>A0A384JE83_BOTFB</name>
<evidence type="ECO:0000259" key="7">
    <source>
        <dbReference type="PROSITE" id="PS50048"/>
    </source>
</evidence>
<gene>
    <name evidence="8" type="ORF">BCIN_04g01240</name>
</gene>
<protein>
    <recommendedName>
        <fullName evidence="7">Zn(2)-C6 fungal-type domain-containing protein</fullName>
    </recommendedName>
</protein>
<dbReference type="InterPro" id="IPR036864">
    <property type="entry name" value="Zn2-C6_fun-type_DNA-bd_sf"/>
</dbReference>